<dbReference type="EMBL" id="JBBYAF010000083">
    <property type="protein sequence ID" value="MEL3974758.1"/>
    <property type="molecule type" value="Genomic_DNA"/>
</dbReference>
<keyword evidence="1" id="KW-1133">Transmembrane helix</keyword>
<proteinExistence type="predicted"/>
<gene>
    <name evidence="2" type="ORF">AAEO50_20935</name>
</gene>
<keyword evidence="1" id="KW-0472">Membrane</keyword>
<evidence type="ECO:0000256" key="1">
    <source>
        <dbReference type="SAM" id="Phobius"/>
    </source>
</evidence>
<protein>
    <submittedName>
        <fullName evidence="2">Uncharacterized protein</fullName>
    </submittedName>
</protein>
<evidence type="ECO:0000313" key="3">
    <source>
        <dbReference type="Proteomes" id="UP001389717"/>
    </source>
</evidence>
<organism evidence="2 3">
    <name type="scientific">Rossellomorea oryzaecorticis</name>
    <dbReference type="NCBI Taxonomy" id="1396505"/>
    <lineage>
        <taxon>Bacteria</taxon>
        <taxon>Bacillati</taxon>
        <taxon>Bacillota</taxon>
        <taxon>Bacilli</taxon>
        <taxon>Bacillales</taxon>
        <taxon>Bacillaceae</taxon>
        <taxon>Rossellomorea</taxon>
    </lineage>
</organism>
<evidence type="ECO:0000313" key="2">
    <source>
        <dbReference type="EMBL" id="MEL3974758.1"/>
    </source>
</evidence>
<keyword evidence="3" id="KW-1185">Reference proteome</keyword>
<comment type="caution">
    <text evidence="2">The sequence shown here is derived from an EMBL/GenBank/DDBJ whole genome shotgun (WGS) entry which is preliminary data.</text>
</comment>
<feature type="transmembrane region" description="Helical" evidence="1">
    <location>
        <begin position="43"/>
        <end position="62"/>
    </location>
</feature>
<sequence length="63" mass="7019">MPVLILFMAFATWIGYIAEDIRDSYDLKWAALGLVTAGYMIHFSKKTIGLVMIGAGIVIWVLL</sequence>
<reference evidence="2 3" key="1">
    <citation type="submission" date="2024-04" db="EMBL/GenBank/DDBJ databases">
        <title>Bacillus oryzaecorticis sp. nov., a moderately halophilic bacterium isolated from rice husks.</title>
        <authorList>
            <person name="Zhu H.-S."/>
        </authorList>
    </citation>
    <scope>NUCLEOTIDE SEQUENCE [LARGE SCALE GENOMIC DNA]</scope>
    <source>
        <strain evidence="2 3">ZC255</strain>
    </source>
</reference>
<name>A0ABU9KFD1_9BACI</name>
<dbReference type="Proteomes" id="UP001389717">
    <property type="component" value="Unassembled WGS sequence"/>
</dbReference>
<keyword evidence="1" id="KW-0812">Transmembrane</keyword>
<accession>A0ABU9KFD1</accession>